<comment type="caution">
    <text evidence="2">The sequence shown here is derived from an EMBL/GenBank/DDBJ whole genome shotgun (WGS) entry which is preliminary data.</text>
</comment>
<evidence type="ECO:0000313" key="3">
    <source>
        <dbReference type="Proteomes" id="UP001190700"/>
    </source>
</evidence>
<dbReference type="PANTHER" id="PTHR33050">
    <property type="entry name" value="REVERSE TRANSCRIPTASE DOMAIN-CONTAINING PROTEIN"/>
    <property type="match status" value="1"/>
</dbReference>
<feature type="region of interest" description="Disordered" evidence="1">
    <location>
        <begin position="151"/>
        <end position="226"/>
    </location>
</feature>
<dbReference type="InterPro" id="IPR052055">
    <property type="entry name" value="Hepadnavirus_pol/RT"/>
</dbReference>
<proteinExistence type="predicted"/>
<dbReference type="EMBL" id="LGRX02002818">
    <property type="protein sequence ID" value="KAK3283385.1"/>
    <property type="molecule type" value="Genomic_DNA"/>
</dbReference>
<protein>
    <submittedName>
        <fullName evidence="2">Uncharacterized protein</fullName>
    </submittedName>
</protein>
<organism evidence="2 3">
    <name type="scientific">Cymbomonas tetramitiformis</name>
    <dbReference type="NCBI Taxonomy" id="36881"/>
    <lineage>
        <taxon>Eukaryota</taxon>
        <taxon>Viridiplantae</taxon>
        <taxon>Chlorophyta</taxon>
        <taxon>Pyramimonadophyceae</taxon>
        <taxon>Pyramimonadales</taxon>
        <taxon>Pyramimonadaceae</taxon>
        <taxon>Cymbomonas</taxon>
    </lineage>
</organism>
<dbReference type="PANTHER" id="PTHR33050:SF7">
    <property type="entry name" value="RIBONUCLEASE H"/>
    <property type="match status" value="1"/>
</dbReference>
<accession>A0AAE0LG14</accession>
<dbReference type="Proteomes" id="UP001190700">
    <property type="component" value="Unassembled WGS sequence"/>
</dbReference>
<feature type="non-terminal residue" evidence="2">
    <location>
        <position position="1001"/>
    </location>
</feature>
<evidence type="ECO:0000256" key="1">
    <source>
        <dbReference type="SAM" id="MobiDB-lite"/>
    </source>
</evidence>
<dbReference type="AlphaFoldDB" id="A0AAE0LG14"/>
<gene>
    <name evidence="2" type="ORF">CYMTET_8913</name>
</gene>
<evidence type="ECO:0000313" key="2">
    <source>
        <dbReference type="EMBL" id="KAK3283385.1"/>
    </source>
</evidence>
<name>A0AAE0LG14_9CHLO</name>
<sequence length="1001" mass="112634">MFPPYGDNTYDALQKKTASSMKYEYCMLAPALSFLHDAITHVKESVDGLRGEYFSAEDLLERQERLENTLNGVYSLLCNRYTVLQLRARIDVEGAATSKTDSLRAKFVEDCVYQRTEALVIDDLLKEYIDEFDRGKIKARMYASMKPAACSETGYEGGRGGDRGPGRYEDAKGEKGGASGKGNKGSEEEERGMARGGRQLGGPPVDLSRSEDEVAARTSSTGQPRCFAPRPDSCILDMAGQGDRALCEEWSMGTSDMEDTRFLSVLGEEAGREQVEAGPGFQVAEQFLCEVTGEDVDVEEALPAGGAERLRQGARVHPYMDNFLIVTSTEQEASTLNENAVTEKRINKIYVQAKYLVCEAKRAERWLPARGLAASTGLCQSVYLAVPAARLYLRKLYFVLSSKRSWGAKVKLTRQSLYDLEWKLHITHYELEAVFKTVRSFMHELGGKVVRLYCDNQAVVAMLSHFTSRNPELMRRMRRLWLLLDLHDIELQARLAYGWRGENNWVVPPWGLLDVVENQRREEEYFTYGRLGDIGPPVDIKKTKKKKTTKKKEIEQLDFLEEAFCLRWEAELGGSEHSELAVRMQTATLQQTTKDNYEPKQHDTSTTERYCHLRAYEYTVFALHRIRETGHLVARAAEHVSLSEDVLSAEAKAAGACHHQVKRDLRQILNGVRGPEESSRTGSVHRIPALGEFHAFENWQVHRHSAWGFHALENWQVHHLSLGSSIAFEWDWQVHRHSAWGSSYAFEDWQVHRYLAWGEFHAFEDWQVHRYLAWGNSTPSRTPSSIVNGSYGRLPGKWETFDGSSLANEWIRLALGSLGCHPPEDGHFTAHSTRKGAATGARAEGTVLERVYFFGGWAQTFSVVHWYIDPTAVPDEYTEHLDGDGAFGCLQDLGFADFLASVSDHTFLHRNGSMLAVHDFLDSLTLSTKIMLVLYSPEYGISSLLTISADFTEPSGVSVSASIMHYEIQEGGELDIYLALQIMAGIFTLVLMTDSATQIVS</sequence>
<keyword evidence="3" id="KW-1185">Reference proteome</keyword>
<feature type="compositionally biased region" description="Basic and acidic residues" evidence="1">
    <location>
        <begin position="159"/>
        <end position="175"/>
    </location>
</feature>
<reference evidence="2 3" key="1">
    <citation type="journal article" date="2015" name="Genome Biol. Evol.">
        <title>Comparative Genomics of a Bacterivorous Green Alga Reveals Evolutionary Causalities and Consequences of Phago-Mixotrophic Mode of Nutrition.</title>
        <authorList>
            <person name="Burns J.A."/>
            <person name="Paasch A."/>
            <person name="Narechania A."/>
            <person name="Kim E."/>
        </authorList>
    </citation>
    <scope>NUCLEOTIDE SEQUENCE [LARGE SCALE GENOMIC DNA]</scope>
    <source>
        <strain evidence="2 3">PLY_AMNH</strain>
    </source>
</reference>